<accession>X0UQJ2</accession>
<reference evidence="1" key="1">
    <citation type="journal article" date="2014" name="Front. Microbiol.">
        <title>High frequency of phylogenetically diverse reductive dehalogenase-homologous genes in deep subseafloor sedimentary metagenomes.</title>
        <authorList>
            <person name="Kawai M."/>
            <person name="Futagami T."/>
            <person name="Toyoda A."/>
            <person name="Takaki Y."/>
            <person name="Nishi S."/>
            <person name="Hori S."/>
            <person name="Arai W."/>
            <person name="Tsubouchi T."/>
            <person name="Morono Y."/>
            <person name="Uchiyama I."/>
            <person name="Ito T."/>
            <person name="Fujiyama A."/>
            <person name="Inagaki F."/>
            <person name="Takami H."/>
        </authorList>
    </citation>
    <scope>NUCLEOTIDE SEQUENCE</scope>
    <source>
        <strain evidence="1">Expedition CK06-06</strain>
    </source>
</reference>
<protein>
    <submittedName>
        <fullName evidence="1">Uncharacterized protein</fullName>
    </submittedName>
</protein>
<name>X0UQJ2_9ZZZZ</name>
<sequence length="39" mass="4518">DGDDPKIKPTHRPLNIFERFIGQFPLLAKLFELIIAKII</sequence>
<proteinExistence type="predicted"/>
<evidence type="ECO:0000313" key="1">
    <source>
        <dbReference type="EMBL" id="GAG02558.1"/>
    </source>
</evidence>
<dbReference type="AlphaFoldDB" id="X0UQJ2"/>
<feature type="non-terminal residue" evidence="1">
    <location>
        <position position="1"/>
    </location>
</feature>
<comment type="caution">
    <text evidence="1">The sequence shown here is derived from an EMBL/GenBank/DDBJ whole genome shotgun (WGS) entry which is preliminary data.</text>
</comment>
<gene>
    <name evidence="1" type="ORF">S01H1_34294</name>
</gene>
<organism evidence="1">
    <name type="scientific">marine sediment metagenome</name>
    <dbReference type="NCBI Taxonomy" id="412755"/>
    <lineage>
        <taxon>unclassified sequences</taxon>
        <taxon>metagenomes</taxon>
        <taxon>ecological metagenomes</taxon>
    </lineage>
</organism>
<dbReference type="EMBL" id="BARS01021349">
    <property type="protein sequence ID" value="GAG02558.1"/>
    <property type="molecule type" value="Genomic_DNA"/>
</dbReference>